<dbReference type="EC" id="3.5.4.3" evidence="3 7"/>
<reference evidence="9" key="1">
    <citation type="submission" date="2020-05" db="EMBL/GenBank/DDBJ databases">
        <title>Phylogenomic resolution of chytrid fungi.</title>
        <authorList>
            <person name="Stajich J.E."/>
            <person name="Amses K."/>
            <person name="Simmons R."/>
            <person name="Seto K."/>
            <person name="Myers J."/>
            <person name="Bonds A."/>
            <person name="Quandt C.A."/>
            <person name="Barry K."/>
            <person name="Liu P."/>
            <person name="Grigoriev I."/>
            <person name="Longcore J.E."/>
            <person name="James T.Y."/>
        </authorList>
    </citation>
    <scope>NUCLEOTIDE SEQUENCE</scope>
    <source>
        <strain evidence="9">JEL0379</strain>
    </source>
</reference>
<dbReference type="NCBIfam" id="TIGR02967">
    <property type="entry name" value="guan_deamin"/>
    <property type="match status" value="1"/>
</dbReference>
<organism evidence="9 10">
    <name type="scientific">Geranomyces variabilis</name>
    <dbReference type="NCBI Taxonomy" id="109894"/>
    <lineage>
        <taxon>Eukaryota</taxon>
        <taxon>Fungi</taxon>
        <taxon>Fungi incertae sedis</taxon>
        <taxon>Chytridiomycota</taxon>
        <taxon>Chytridiomycota incertae sedis</taxon>
        <taxon>Chytridiomycetes</taxon>
        <taxon>Spizellomycetales</taxon>
        <taxon>Powellomycetaceae</taxon>
        <taxon>Geranomyces</taxon>
    </lineage>
</organism>
<evidence type="ECO:0000259" key="8">
    <source>
        <dbReference type="Pfam" id="PF01979"/>
    </source>
</evidence>
<evidence type="ECO:0000256" key="7">
    <source>
        <dbReference type="RuleBase" id="RU366009"/>
    </source>
</evidence>
<evidence type="ECO:0000313" key="10">
    <source>
        <dbReference type="Proteomes" id="UP001212152"/>
    </source>
</evidence>
<comment type="catalytic activity">
    <reaction evidence="7">
        <text>guanine + H2O + H(+) = xanthine + NH4(+)</text>
        <dbReference type="Rhea" id="RHEA:14665"/>
        <dbReference type="ChEBI" id="CHEBI:15377"/>
        <dbReference type="ChEBI" id="CHEBI:15378"/>
        <dbReference type="ChEBI" id="CHEBI:16235"/>
        <dbReference type="ChEBI" id="CHEBI:17712"/>
        <dbReference type="ChEBI" id="CHEBI:28938"/>
        <dbReference type="EC" id="3.5.4.3"/>
    </reaction>
</comment>
<dbReference type="InterPro" id="IPR014311">
    <property type="entry name" value="Guanine_deaminase"/>
</dbReference>
<dbReference type="GO" id="GO:0008892">
    <property type="term" value="F:guanine deaminase activity"/>
    <property type="evidence" value="ECO:0007669"/>
    <property type="project" value="UniProtKB-UniRule"/>
</dbReference>
<dbReference type="PANTHER" id="PTHR11271:SF6">
    <property type="entry name" value="GUANINE DEAMINASE"/>
    <property type="match status" value="1"/>
</dbReference>
<name>A0AAD5TH44_9FUNG</name>
<dbReference type="InterPro" id="IPR006680">
    <property type="entry name" value="Amidohydro-rel"/>
</dbReference>
<dbReference type="Pfam" id="PF01979">
    <property type="entry name" value="Amidohydro_1"/>
    <property type="match status" value="1"/>
</dbReference>
<dbReference type="InterPro" id="IPR011059">
    <property type="entry name" value="Metal-dep_hydrolase_composite"/>
</dbReference>
<dbReference type="InterPro" id="IPR051607">
    <property type="entry name" value="Metallo-dep_hydrolases"/>
</dbReference>
<gene>
    <name evidence="9" type="ORF">HDU87_007137</name>
</gene>
<dbReference type="Gene3D" id="3.20.20.140">
    <property type="entry name" value="Metal-dependent hydrolases"/>
    <property type="match status" value="1"/>
</dbReference>
<accession>A0AAD5TH44</accession>
<dbReference type="GO" id="GO:0006147">
    <property type="term" value="P:guanine catabolic process"/>
    <property type="evidence" value="ECO:0007669"/>
    <property type="project" value="UniProtKB-UniRule"/>
</dbReference>
<dbReference type="SUPFAM" id="SSF51338">
    <property type="entry name" value="Composite domain of metallo-dependent hydrolases"/>
    <property type="match status" value="1"/>
</dbReference>
<dbReference type="InterPro" id="IPR032466">
    <property type="entry name" value="Metal_Hydrolase"/>
</dbReference>
<evidence type="ECO:0000256" key="2">
    <source>
        <dbReference type="ARBA" id="ARBA00006745"/>
    </source>
</evidence>
<keyword evidence="6 7" id="KW-0862">Zinc</keyword>
<evidence type="ECO:0000256" key="3">
    <source>
        <dbReference type="ARBA" id="ARBA00012781"/>
    </source>
</evidence>
<comment type="function">
    <text evidence="7">Catalyzes the hydrolytic deamination of guanine, producing xanthine and ammonia.</text>
</comment>
<evidence type="ECO:0000256" key="1">
    <source>
        <dbReference type="ARBA" id="ARBA00004984"/>
    </source>
</evidence>
<evidence type="ECO:0000256" key="6">
    <source>
        <dbReference type="ARBA" id="ARBA00022833"/>
    </source>
</evidence>
<dbReference type="GO" id="GO:0008270">
    <property type="term" value="F:zinc ion binding"/>
    <property type="evidence" value="ECO:0007669"/>
    <property type="project" value="UniProtKB-UniRule"/>
</dbReference>
<proteinExistence type="inferred from homology"/>
<dbReference type="GO" id="GO:0005829">
    <property type="term" value="C:cytosol"/>
    <property type="evidence" value="ECO:0007669"/>
    <property type="project" value="TreeGrafter"/>
</dbReference>
<comment type="pathway">
    <text evidence="1 7">Purine metabolism; guanine degradation; xanthine from guanine: step 1/1.</text>
</comment>
<keyword evidence="4 7" id="KW-0479">Metal-binding</keyword>
<dbReference type="PANTHER" id="PTHR11271">
    <property type="entry name" value="GUANINE DEAMINASE"/>
    <property type="match status" value="1"/>
</dbReference>
<sequence>MSTAYHGTFIHAVSPFQIEILPETTVVVSDAGVITHIVRGDLPAQVRELAPSPIILGNNEFFVPGFVDTHVHAPQYAYAGAGTHVPLMTWLTEYAFPAEVKMRDLDHAQDVYSKLVDRMVANGTTTALYFATIDVDPCVWFAKIVQEKGQRAFVGKVCMDRNAPPEYVETTAESLSRTEEFFAAVAALKTDLVEAVVTPRFIPTCTLELLRGLGELAKRYGARVQSHLSESRDEVAFVESLHPGEGSDSDIFAAAGLLTSKTVMAHSIYLSDNDEQLLREHGCGLAVCPISNYFFAGSTFPIRERMHKGLKCGLGTDVAGGYSPSMLQNVRALVLASRGRNHHDSTALIADYKCGFYVATRGGAAALGLEGVVGGFAVGMQFDALRIKVGGPSNPVDVFPGDDWERKFEKFVNLGDERSIKGVWVKGRQIA</sequence>
<keyword evidence="10" id="KW-1185">Reference proteome</keyword>
<evidence type="ECO:0000256" key="4">
    <source>
        <dbReference type="ARBA" id="ARBA00022723"/>
    </source>
</evidence>
<keyword evidence="5 7" id="KW-0378">Hydrolase</keyword>
<protein>
    <recommendedName>
        <fullName evidence="3 7">Guanine deaminase</fullName>
        <shortName evidence="7">Guanase</shortName>
        <ecNumber evidence="3 7">3.5.4.3</ecNumber>
    </recommendedName>
    <alternativeName>
        <fullName evidence="7">Guanine aminohydrolase</fullName>
    </alternativeName>
</protein>
<dbReference type="SUPFAM" id="SSF51556">
    <property type="entry name" value="Metallo-dependent hydrolases"/>
    <property type="match status" value="1"/>
</dbReference>
<comment type="similarity">
    <text evidence="2 7">Belongs to the metallo-dependent hydrolases superfamily. ATZ/TRZ family.</text>
</comment>
<dbReference type="Gene3D" id="2.30.40.10">
    <property type="entry name" value="Urease, subunit C, domain 1"/>
    <property type="match status" value="1"/>
</dbReference>
<dbReference type="AlphaFoldDB" id="A0AAD5TH44"/>
<dbReference type="EMBL" id="JADGJQ010000064">
    <property type="protein sequence ID" value="KAJ3174545.1"/>
    <property type="molecule type" value="Genomic_DNA"/>
</dbReference>
<evidence type="ECO:0000256" key="5">
    <source>
        <dbReference type="ARBA" id="ARBA00022801"/>
    </source>
</evidence>
<comment type="caution">
    <text evidence="9">The sequence shown here is derived from an EMBL/GenBank/DDBJ whole genome shotgun (WGS) entry which is preliminary data.</text>
</comment>
<feature type="domain" description="Amidohydrolase-related" evidence="8">
    <location>
        <begin position="63"/>
        <end position="429"/>
    </location>
</feature>
<evidence type="ECO:0000313" key="9">
    <source>
        <dbReference type="EMBL" id="KAJ3174545.1"/>
    </source>
</evidence>
<comment type="cofactor">
    <cofactor evidence="7">
        <name>Zn(2+)</name>
        <dbReference type="ChEBI" id="CHEBI:29105"/>
    </cofactor>
    <text evidence="7">Binds 1 zinc ion per subunit.</text>
</comment>
<dbReference type="Proteomes" id="UP001212152">
    <property type="component" value="Unassembled WGS sequence"/>
</dbReference>